<sequence length="103" mass="12134">MKQGRNWFERQVEAVEKEIDSMPSFMLRGELLSERADKNRVERIQALITFFVSSYMEGRGCMTDFDRDLIETLNNLKAKYRQKPAVCRFLLSKCSARNIRPSH</sequence>
<dbReference type="Proteomes" id="UP000034032">
    <property type="component" value="Unassembled WGS sequence"/>
</dbReference>
<gene>
    <name evidence="1" type="ORF">UW79_C0037G0013</name>
</gene>
<accession>A0A0G1KAU0</accession>
<evidence type="ECO:0000313" key="2">
    <source>
        <dbReference type="Proteomes" id="UP000034032"/>
    </source>
</evidence>
<organism evidence="1 2">
    <name type="scientific">Candidatus Yanofskybacteria bacterium GW2011_GWA2_44_9</name>
    <dbReference type="NCBI Taxonomy" id="1619025"/>
    <lineage>
        <taxon>Bacteria</taxon>
        <taxon>Candidatus Yanofskyibacteriota</taxon>
    </lineage>
</organism>
<protein>
    <submittedName>
        <fullName evidence="1">Uncharacterized protein</fullName>
    </submittedName>
</protein>
<comment type="caution">
    <text evidence="1">The sequence shown here is derived from an EMBL/GenBank/DDBJ whole genome shotgun (WGS) entry which is preliminary data.</text>
</comment>
<dbReference type="AlphaFoldDB" id="A0A0G1KAU0"/>
<proteinExistence type="predicted"/>
<evidence type="ECO:0000313" key="1">
    <source>
        <dbReference type="EMBL" id="KKT80705.1"/>
    </source>
</evidence>
<dbReference type="EMBL" id="LCJR01000037">
    <property type="protein sequence ID" value="KKT80705.1"/>
    <property type="molecule type" value="Genomic_DNA"/>
</dbReference>
<reference evidence="1 2" key="1">
    <citation type="journal article" date="2015" name="Nature">
        <title>rRNA introns, odd ribosomes, and small enigmatic genomes across a large radiation of phyla.</title>
        <authorList>
            <person name="Brown C.T."/>
            <person name="Hug L.A."/>
            <person name="Thomas B.C."/>
            <person name="Sharon I."/>
            <person name="Castelle C.J."/>
            <person name="Singh A."/>
            <person name="Wilkins M.J."/>
            <person name="Williams K.H."/>
            <person name="Banfield J.F."/>
        </authorList>
    </citation>
    <scope>NUCLEOTIDE SEQUENCE [LARGE SCALE GENOMIC DNA]</scope>
</reference>
<name>A0A0G1KAU0_9BACT</name>